<sequence>MFFTLSTSYSGAFKGGPVPFQVSTTALLTVTDVNSAHLDLQETKRNPAETESGMLGSLHASLTFSTVMEQQDQRFVVGCCTAPFAQVVSVNAFAVDLKETIQVFRAMRTDSFVLLKEASRRKRFQFSGNVLFVSLYAAWLWDVPVEDWSVAL</sequence>
<dbReference type="Proteomes" id="UP001519460">
    <property type="component" value="Unassembled WGS sequence"/>
</dbReference>
<comment type="caution">
    <text evidence="1">The sequence shown here is derived from an EMBL/GenBank/DDBJ whole genome shotgun (WGS) entry which is preliminary data.</text>
</comment>
<gene>
    <name evidence="1" type="ORF">BaRGS_00014799</name>
</gene>
<proteinExistence type="predicted"/>
<reference evidence="1 2" key="1">
    <citation type="journal article" date="2023" name="Sci. Data">
        <title>Genome assembly of the Korean intertidal mud-creeper Batillaria attramentaria.</title>
        <authorList>
            <person name="Patra A.K."/>
            <person name="Ho P.T."/>
            <person name="Jun S."/>
            <person name="Lee S.J."/>
            <person name="Kim Y."/>
            <person name="Won Y.J."/>
        </authorList>
    </citation>
    <scope>NUCLEOTIDE SEQUENCE [LARGE SCALE GENOMIC DNA]</scope>
    <source>
        <strain evidence="1">Wonlab-2016</strain>
    </source>
</reference>
<evidence type="ECO:0000313" key="1">
    <source>
        <dbReference type="EMBL" id="KAK7493917.1"/>
    </source>
</evidence>
<accession>A0ABD0L4G9</accession>
<name>A0ABD0L4G9_9CAEN</name>
<dbReference type="AlphaFoldDB" id="A0ABD0L4G9"/>
<keyword evidence="2" id="KW-1185">Reference proteome</keyword>
<dbReference type="EMBL" id="JACVVK020000088">
    <property type="protein sequence ID" value="KAK7493917.1"/>
    <property type="molecule type" value="Genomic_DNA"/>
</dbReference>
<protein>
    <submittedName>
        <fullName evidence="1">Uncharacterized protein</fullName>
    </submittedName>
</protein>
<organism evidence="1 2">
    <name type="scientific">Batillaria attramentaria</name>
    <dbReference type="NCBI Taxonomy" id="370345"/>
    <lineage>
        <taxon>Eukaryota</taxon>
        <taxon>Metazoa</taxon>
        <taxon>Spiralia</taxon>
        <taxon>Lophotrochozoa</taxon>
        <taxon>Mollusca</taxon>
        <taxon>Gastropoda</taxon>
        <taxon>Caenogastropoda</taxon>
        <taxon>Sorbeoconcha</taxon>
        <taxon>Cerithioidea</taxon>
        <taxon>Batillariidae</taxon>
        <taxon>Batillaria</taxon>
    </lineage>
</organism>
<evidence type="ECO:0000313" key="2">
    <source>
        <dbReference type="Proteomes" id="UP001519460"/>
    </source>
</evidence>